<evidence type="ECO:0000313" key="2">
    <source>
        <dbReference type="Proteomes" id="UP000549616"/>
    </source>
</evidence>
<comment type="caution">
    <text evidence="1">The sequence shown here is derived from an EMBL/GenBank/DDBJ whole genome shotgun (WGS) entry which is preliminary data.</text>
</comment>
<gene>
    <name evidence="1" type="ORF">HNR02_005652</name>
</gene>
<sequence>MVITDYYARIDGPEPLTGLNLVEPGVEFLIAVRGDDTTGNGQDALRDYLEGRPPVGRKHNVISACSDGDLEMVYGYVTEGNGKGTGSFSAVALLSPDQKIARYQAFFHTTFHMFALPEGNNA</sequence>
<keyword evidence="2" id="KW-1185">Reference proteome</keyword>
<organism evidence="1 2">
    <name type="scientific">Amycolatopsis endophytica</name>
    <dbReference type="NCBI Taxonomy" id="860233"/>
    <lineage>
        <taxon>Bacteria</taxon>
        <taxon>Bacillati</taxon>
        <taxon>Actinomycetota</taxon>
        <taxon>Actinomycetes</taxon>
        <taxon>Pseudonocardiales</taxon>
        <taxon>Pseudonocardiaceae</taxon>
        <taxon>Amycolatopsis</taxon>
    </lineage>
</organism>
<evidence type="ECO:0008006" key="3">
    <source>
        <dbReference type="Google" id="ProtNLM"/>
    </source>
</evidence>
<reference evidence="1 2" key="1">
    <citation type="submission" date="2020-07" db="EMBL/GenBank/DDBJ databases">
        <title>Sequencing the genomes of 1000 actinobacteria strains.</title>
        <authorList>
            <person name="Klenk H.-P."/>
        </authorList>
    </citation>
    <scope>NUCLEOTIDE SEQUENCE [LARGE SCALE GENOMIC DNA]</scope>
    <source>
        <strain evidence="1 2">DSM 104006</strain>
    </source>
</reference>
<evidence type="ECO:0000313" key="1">
    <source>
        <dbReference type="EMBL" id="NYI92277.1"/>
    </source>
</evidence>
<dbReference type="AlphaFoldDB" id="A0A853BC76"/>
<proteinExistence type="predicted"/>
<accession>A0A853BC76</accession>
<dbReference type="RefSeq" id="WP_179776531.1">
    <property type="nucleotide sequence ID" value="NZ_JACCFK010000002.1"/>
</dbReference>
<dbReference type="EMBL" id="JACCFK010000002">
    <property type="protein sequence ID" value="NYI92277.1"/>
    <property type="molecule type" value="Genomic_DNA"/>
</dbReference>
<dbReference type="Gene3D" id="3.10.450.50">
    <property type="match status" value="1"/>
</dbReference>
<protein>
    <recommendedName>
        <fullName evidence="3">SnoaL-like domain-containing protein</fullName>
    </recommendedName>
</protein>
<dbReference type="Proteomes" id="UP000549616">
    <property type="component" value="Unassembled WGS sequence"/>
</dbReference>
<name>A0A853BC76_9PSEU</name>